<dbReference type="AlphaFoldDB" id="A0A4V2Z3K1"/>
<evidence type="ECO:0000256" key="2">
    <source>
        <dbReference type="ARBA" id="ARBA00022448"/>
    </source>
</evidence>
<evidence type="ECO:0000256" key="8">
    <source>
        <dbReference type="PROSITE-ProRule" id="PRU01360"/>
    </source>
</evidence>
<gene>
    <name evidence="12" type="ORF">E0F88_21515</name>
</gene>
<evidence type="ECO:0000259" key="11">
    <source>
        <dbReference type="Pfam" id="PF07715"/>
    </source>
</evidence>
<dbReference type="OrthoDB" id="9768177at2"/>
<protein>
    <submittedName>
        <fullName evidence="12">SusC/RagA family TonB-linked outer membrane protein</fullName>
    </submittedName>
</protein>
<dbReference type="PROSITE" id="PS52016">
    <property type="entry name" value="TONB_DEPENDENT_REC_3"/>
    <property type="match status" value="1"/>
</dbReference>
<evidence type="ECO:0000256" key="1">
    <source>
        <dbReference type="ARBA" id="ARBA00004571"/>
    </source>
</evidence>
<evidence type="ECO:0000256" key="7">
    <source>
        <dbReference type="ARBA" id="ARBA00023237"/>
    </source>
</evidence>
<organism evidence="12 13">
    <name type="scientific">Dyadobacter psychrotolerans</name>
    <dbReference type="NCBI Taxonomy" id="2541721"/>
    <lineage>
        <taxon>Bacteria</taxon>
        <taxon>Pseudomonadati</taxon>
        <taxon>Bacteroidota</taxon>
        <taxon>Cytophagia</taxon>
        <taxon>Cytophagales</taxon>
        <taxon>Spirosomataceae</taxon>
        <taxon>Dyadobacter</taxon>
    </lineage>
</organism>
<feature type="domain" description="TonB-dependent receptor-like beta-barrel" evidence="10">
    <location>
        <begin position="550"/>
        <end position="988"/>
    </location>
</feature>
<feature type="domain" description="TonB-dependent receptor plug" evidence="11">
    <location>
        <begin position="258"/>
        <end position="389"/>
    </location>
</feature>
<dbReference type="InterPro" id="IPR008969">
    <property type="entry name" value="CarboxyPept-like_regulatory"/>
</dbReference>
<accession>A0A4V2Z3K1</accession>
<dbReference type="Pfam" id="PF13715">
    <property type="entry name" value="CarbopepD_reg_2"/>
    <property type="match status" value="1"/>
</dbReference>
<dbReference type="InterPro" id="IPR023996">
    <property type="entry name" value="TonB-dep_OMP_SusC/RagA"/>
</dbReference>
<dbReference type="RefSeq" id="WP_131960338.1">
    <property type="nucleotide sequence ID" value="NZ_SMFL01000008.1"/>
</dbReference>
<comment type="caution">
    <text evidence="12">The sequence shown here is derived from an EMBL/GenBank/DDBJ whole genome shotgun (WGS) entry which is preliminary data.</text>
</comment>
<sequence>MRKNYALFVGLLCLCWNADHPVSAQMMALGKSATTAPKPKRSQSLDQALKDLEARHSVYFMYKSDKIKQIQVETPTGSEENVERLLDKLLKSNGLDYKKHGKIYAIFPSDADRKTIREMKKSWNGSSVYSSEKGDLSASSSNAIYASSETPAGMAAKSRMDVAVSGTVSNATGEPLPGVSILVKGSQSGTVTDQNGKFDLKVPDFSDKATLVFSYIGFVSVEKVITPSMTMVNVVMSEDSKNLEEVIISGLATSVKRSNAANAVTRLTADDLVGKTRPVTLDAAMSGKIVGANIVQNSGAPGGGISVKLRGISSINGSSEPLYVVDGVFINNSQFATGAGSGPFNGAGANQDQAPNRVSDINPADIESMEILKGPSAAAIYGTRANAGVIVITTKKGKAGKTKVSFGQDVGFSSVIKLLGSEGWSLDPIGPDGQNKFDYVFGNGTKGSGSATEIARWQDATAKGQLHDYEKYIFGNIGVISNSRLSISGGNDKTKFFVSAGLNDETGIQKRTGFQRKSVRVNIDHKLAKWIDFSVGSNYMRTGAQRGFSGNDNRGVSVGYALSYTPDYAQLFPVNGVYPDSPYTGDNPLAVVDRTINTEMTNRLIQSFTSNIYFLQKEKSTLKLAFSGGVDYVNTEAQVYFPEDMQSQKQTANPGAARYSKNRSFNTNLQAFLIYNWKLGEHVDLTSQIGTVRLTTNNDFSWIQGEGLLPKQKNPNTGSVRTYNETFQLWQDVGLVGQQEINFEDKIIGTAGIRFDKSSLNGDNAKFYAFPRASVAVNLTKFGFWNYEGISQLKLRSAFGRTGGVPAFGNTFTSLGSTIIGGALGSVAPTSIGNATIKPETAQEIEWGVDVGVLRNRVSFEVTYYDKKVFDLLNPYTLSSGTGVVQFNAYPVGDLQNKGLELGINMTPVQKPNFTWNSQIQYWFNRSKMTRLEIPNTVVGSGFSIYGRNQLRLGESPTRWYGSPNIVDSEGVSQATRYEDAQPKFQVSFSNQLNIFRNFDFSFLLHASEGNYNSNLTIKQKDTGGTTTDWSKVENLFSTVGVPNGRARVPANTNVTARSFIQDASYIRLREVSLYYTVPKTFVSSLLGNSVSSIKIGTSASNLLTFTKYRGYDPEVSNFGNQSVGASVDNAAFPNSKRIFFHLAVDF</sequence>
<dbReference type="InterPro" id="IPR037066">
    <property type="entry name" value="Plug_dom_sf"/>
</dbReference>
<dbReference type="EMBL" id="SMFL01000008">
    <property type="protein sequence ID" value="TDE12918.1"/>
    <property type="molecule type" value="Genomic_DNA"/>
</dbReference>
<dbReference type="InterPro" id="IPR023997">
    <property type="entry name" value="TonB-dep_OMP_SusC/RagA_CS"/>
</dbReference>
<evidence type="ECO:0000256" key="5">
    <source>
        <dbReference type="ARBA" id="ARBA00023077"/>
    </source>
</evidence>
<dbReference type="NCBIfam" id="TIGR04056">
    <property type="entry name" value="OMP_RagA_SusC"/>
    <property type="match status" value="1"/>
</dbReference>
<evidence type="ECO:0000256" key="6">
    <source>
        <dbReference type="ARBA" id="ARBA00023136"/>
    </source>
</evidence>
<dbReference type="NCBIfam" id="TIGR04057">
    <property type="entry name" value="SusC_RagA_signa"/>
    <property type="match status" value="1"/>
</dbReference>
<dbReference type="SUPFAM" id="SSF49464">
    <property type="entry name" value="Carboxypeptidase regulatory domain-like"/>
    <property type="match status" value="1"/>
</dbReference>
<evidence type="ECO:0000256" key="9">
    <source>
        <dbReference type="RuleBase" id="RU003357"/>
    </source>
</evidence>
<comment type="similarity">
    <text evidence="8 9">Belongs to the TonB-dependent receptor family.</text>
</comment>
<name>A0A4V2Z3K1_9BACT</name>
<reference evidence="12 13" key="1">
    <citation type="submission" date="2019-03" db="EMBL/GenBank/DDBJ databases">
        <title>Dyadobacter AR-3-6 sp. nov., isolated from arctic soil.</title>
        <authorList>
            <person name="Chaudhary D.K."/>
        </authorList>
    </citation>
    <scope>NUCLEOTIDE SEQUENCE [LARGE SCALE GENOMIC DNA]</scope>
    <source>
        <strain evidence="12 13">AR-3-6</strain>
    </source>
</reference>
<keyword evidence="7 8" id="KW-0998">Cell outer membrane</keyword>
<dbReference type="Gene3D" id="2.60.40.1120">
    <property type="entry name" value="Carboxypeptidase-like, regulatory domain"/>
    <property type="match status" value="1"/>
</dbReference>
<keyword evidence="4 8" id="KW-0812">Transmembrane</keyword>
<evidence type="ECO:0000313" key="12">
    <source>
        <dbReference type="EMBL" id="TDE12918.1"/>
    </source>
</evidence>
<comment type="subcellular location">
    <subcellularLocation>
        <location evidence="1 8">Cell outer membrane</location>
        <topology evidence="1 8">Multi-pass membrane protein</topology>
    </subcellularLocation>
</comment>
<evidence type="ECO:0000313" key="13">
    <source>
        <dbReference type="Proteomes" id="UP000294850"/>
    </source>
</evidence>
<keyword evidence="5 9" id="KW-0798">TonB box</keyword>
<proteinExistence type="inferred from homology"/>
<dbReference type="Gene3D" id="2.40.170.20">
    <property type="entry name" value="TonB-dependent receptor, beta-barrel domain"/>
    <property type="match status" value="1"/>
</dbReference>
<keyword evidence="2 8" id="KW-0813">Transport</keyword>
<evidence type="ECO:0000256" key="3">
    <source>
        <dbReference type="ARBA" id="ARBA00022452"/>
    </source>
</evidence>
<keyword evidence="6 8" id="KW-0472">Membrane</keyword>
<dbReference type="InterPro" id="IPR039426">
    <property type="entry name" value="TonB-dep_rcpt-like"/>
</dbReference>
<dbReference type="Gene3D" id="2.170.130.10">
    <property type="entry name" value="TonB-dependent receptor, plug domain"/>
    <property type="match status" value="1"/>
</dbReference>
<dbReference type="Proteomes" id="UP000294850">
    <property type="component" value="Unassembled WGS sequence"/>
</dbReference>
<dbReference type="Pfam" id="PF07715">
    <property type="entry name" value="Plug"/>
    <property type="match status" value="1"/>
</dbReference>
<dbReference type="InterPro" id="IPR012910">
    <property type="entry name" value="Plug_dom"/>
</dbReference>
<dbReference type="SUPFAM" id="SSF56935">
    <property type="entry name" value="Porins"/>
    <property type="match status" value="1"/>
</dbReference>
<dbReference type="InterPro" id="IPR000531">
    <property type="entry name" value="Beta-barrel_TonB"/>
</dbReference>
<keyword evidence="3 8" id="KW-1134">Transmembrane beta strand</keyword>
<evidence type="ECO:0000259" key="10">
    <source>
        <dbReference type="Pfam" id="PF00593"/>
    </source>
</evidence>
<dbReference type="InterPro" id="IPR036942">
    <property type="entry name" value="Beta-barrel_TonB_sf"/>
</dbReference>
<keyword evidence="13" id="KW-1185">Reference proteome</keyword>
<evidence type="ECO:0000256" key="4">
    <source>
        <dbReference type="ARBA" id="ARBA00022692"/>
    </source>
</evidence>
<dbReference type="Pfam" id="PF00593">
    <property type="entry name" value="TonB_dep_Rec_b-barrel"/>
    <property type="match status" value="1"/>
</dbReference>
<dbReference type="GO" id="GO:0009279">
    <property type="term" value="C:cell outer membrane"/>
    <property type="evidence" value="ECO:0007669"/>
    <property type="project" value="UniProtKB-SubCell"/>
</dbReference>